<evidence type="ECO:0000313" key="1">
    <source>
        <dbReference type="EMBL" id="PWN48277.1"/>
    </source>
</evidence>
<proteinExistence type="predicted"/>
<sequence length="248" mass="26824">MSSSSANPSSTFKPKSKAYSSQIAIQSDAAKYRHKYKELKRKVREIEMENDKLHLKTLRIKRNIQRMRLERAILYERLEADTAGYRSGGHHYDLGAPSHQIPSASRYDPYPPPPPSHGPSGGSRVGASYHTRPSSSHPHSPAAAETYPTTSSRVGPRHSYGYDHHHNHHHPQQPLSRPHSPPPPQPSGGASRGSGLRQYTPSASPEIPRENGGGSSSSNGKAGGGDPAMKVTLKRGGGGGHDRSSGGW</sequence>
<dbReference type="Proteomes" id="UP000245626">
    <property type="component" value="Unassembled WGS sequence"/>
</dbReference>
<evidence type="ECO:0000313" key="2">
    <source>
        <dbReference type="Proteomes" id="UP000245626"/>
    </source>
</evidence>
<name>A0ACD0NR47_9BASI</name>
<gene>
    <name evidence="1" type="ORF">IE53DRAFT_389527</name>
</gene>
<keyword evidence="2" id="KW-1185">Reference proteome</keyword>
<organism evidence="1 2">
    <name type="scientific">Violaceomyces palustris</name>
    <dbReference type="NCBI Taxonomy" id="1673888"/>
    <lineage>
        <taxon>Eukaryota</taxon>
        <taxon>Fungi</taxon>
        <taxon>Dikarya</taxon>
        <taxon>Basidiomycota</taxon>
        <taxon>Ustilaginomycotina</taxon>
        <taxon>Ustilaginomycetes</taxon>
        <taxon>Violaceomycetales</taxon>
        <taxon>Violaceomycetaceae</taxon>
        <taxon>Violaceomyces</taxon>
    </lineage>
</organism>
<reference evidence="1 2" key="1">
    <citation type="journal article" date="2018" name="Mol. Biol. Evol.">
        <title>Broad Genomic Sampling Reveals a Smut Pathogenic Ancestry of the Fungal Clade Ustilaginomycotina.</title>
        <authorList>
            <person name="Kijpornyongpan T."/>
            <person name="Mondo S.J."/>
            <person name="Barry K."/>
            <person name="Sandor L."/>
            <person name="Lee J."/>
            <person name="Lipzen A."/>
            <person name="Pangilinan J."/>
            <person name="LaButti K."/>
            <person name="Hainaut M."/>
            <person name="Henrissat B."/>
            <person name="Grigoriev I.V."/>
            <person name="Spatafora J.W."/>
            <person name="Aime M.C."/>
        </authorList>
    </citation>
    <scope>NUCLEOTIDE SEQUENCE [LARGE SCALE GENOMIC DNA]</scope>
    <source>
        <strain evidence="1 2">SA 807</strain>
    </source>
</reference>
<accession>A0ACD0NR47</accession>
<dbReference type="EMBL" id="KZ820235">
    <property type="protein sequence ID" value="PWN48277.1"/>
    <property type="molecule type" value="Genomic_DNA"/>
</dbReference>
<protein>
    <submittedName>
        <fullName evidence="1">Uncharacterized protein</fullName>
    </submittedName>
</protein>